<accession>A0ABQ9XJA7</accession>
<evidence type="ECO:0000313" key="3">
    <source>
        <dbReference type="EMBL" id="KAK2959119.1"/>
    </source>
</evidence>
<evidence type="ECO:0000313" key="1">
    <source>
        <dbReference type="EMBL" id="KAK2941191.1"/>
    </source>
</evidence>
<sequence length="174" mass="18784">MTPKKQDSLCLYGDEQTGETSRFCGESSRPCSSVEVGWEIVCEIGVRIPTIGIIHSATLGSPIRIENGMEALLTTFGYIDPKLHIPSSACEQIKSGMIIVSSLTLEIRDVGILIDSLSPSFVVLSARNSTLTLKEGTFVGPQSTPSSNDELSEEISPNLSYVPSHRRNIHCSDG</sequence>
<evidence type="ECO:0000313" key="4">
    <source>
        <dbReference type="Proteomes" id="UP001281761"/>
    </source>
</evidence>
<comment type="caution">
    <text evidence="2">The sequence shown here is derived from an EMBL/GenBank/DDBJ whole genome shotgun (WGS) entry which is preliminary data.</text>
</comment>
<dbReference type="EMBL" id="JARBJD010000032">
    <property type="protein sequence ID" value="KAK2959119.1"/>
    <property type="molecule type" value="Genomic_DNA"/>
</dbReference>
<protein>
    <submittedName>
        <fullName evidence="2">Uncharacterized protein</fullName>
    </submittedName>
</protein>
<reference evidence="2 4" key="1">
    <citation type="journal article" date="2022" name="bioRxiv">
        <title>Genomics of Preaxostyla Flagellates Illuminates Evolutionary Transitions and the Path Towards Mitochondrial Loss.</title>
        <authorList>
            <person name="Novak L.V.F."/>
            <person name="Treitli S.C."/>
            <person name="Pyrih J."/>
            <person name="Halakuc P."/>
            <person name="Pipaliya S.V."/>
            <person name="Vacek V."/>
            <person name="Brzon O."/>
            <person name="Soukal P."/>
            <person name="Eme L."/>
            <person name="Dacks J.B."/>
            <person name="Karnkowska A."/>
            <person name="Elias M."/>
            <person name="Hampl V."/>
        </authorList>
    </citation>
    <scope>NUCLEOTIDE SEQUENCE [LARGE SCALE GENOMIC DNA]</scope>
    <source>
        <strain evidence="2">NAU3</strain>
        <tissue evidence="2">Gut</tissue>
    </source>
</reference>
<organism evidence="2 4">
    <name type="scientific">Blattamonas nauphoetae</name>
    <dbReference type="NCBI Taxonomy" id="2049346"/>
    <lineage>
        <taxon>Eukaryota</taxon>
        <taxon>Metamonada</taxon>
        <taxon>Preaxostyla</taxon>
        <taxon>Oxymonadida</taxon>
        <taxon>Blattamonas</taxon>
    </lineage>
</organism>
<proteinExistence type="predicted"/>
<evidence type="ECO:0000313" key="2">
    <source>
        <dbReference type="EMBL" id="KAK2951467.1"/>
    </source>
</evidence>
<name>A0ABQ9XJA7_9EUKA</name>
<dbReference type="Proteomes" id="UP001281761">
    <property type="component" value="Unassembled WGS sequence"/>
</dbReference>
<gene>
    <name evidence="2" type="ORF">BLNAU_13624</name>
    <name evidence="1" type="ORF">BLNAU_23905</name>
    <name evidence="3" type="ORF">BLNAU_5914</name>
</gene>
<dbReference type="EMBL" id="JARBJD010000538">
    <property type="protein sequence ID" value="KAK2941191.1"/>
    <property type="molecule type" value="Genomic_DNA"/>
</dbReference>
<keyword evidence="4" id="KW-1185">Reference proteome</keyword>
<dbReference type="EMBL" id="JARBJD010000118">
    <property type="protein sequence ID" value="KAK2951467.1"/>
    <property type="molecule type" value="Genomic_DNA"/>
</dbReference>